<gene>
    <name evidence="3" type="ORF">D9V34_15635</name>
</gene>
<dbReference type="Gene3D" id="2.60.40.1890">
    <property type="entry name" value="PCu(A)C copper chaperone"/>
    <property type="match status" value="1"/>
</dbReference>
<evidence type="ECO:0000256" key="1">
    <source>
        <dbReference type="SAM" id="MobiDB-lite"/>
    </source>
</evidence>
<name>A0A3L7AI29_9MICO</name>
<evidence type="ECO:0000256" key="2">
    <source>
        <dbReference type="SAM" id="SignalP"/>
    </source>
</evidence>
<dbReference type="Pfam" id="PF04314">
    <property type="entry name" value="PCuAC"/>
    <property type="match status" value="1"/>
</dbReference>
<sequence length="187" mass="18824">MTVRATTRVGLIAAAALLALSGCASTGAGTAPSTSASPSEDAATEMKAPEGVTFTDAWIKAAPEGMSAVFGEFKNTGGTDVNLTAAGIAQATQVELHETVDNGSGQMVMRPKEGGFVIPAGGTFELKPGGNHIMIMGLTKPLVAGDTVSVILAFANGTVLTQDVPVKDYAGANENYETDAPTPGTGH</sequence>
<dbReference type="PANTHER" id="PTHR36302:SF1">
    <property type="entry name" value="COPPER CHAPERONE PCU(A)C"/>
    <property type="match status" value="1"/>
</dbReference>
<organism evidence="3 4">
    <name type="scientific">Mycetocola lacteus</name>
    <dbReference type="NCBI Taxonomy" id="76637"/>
    <lineage>
        <taxon>Bacteria</taxon>
        <taxon>Bacillati</taxon>
        <taxon>Actinomycetota</taxon>
        <taxon>Actinomycetes</taxon>
        <taxon>Micrococcales</taxon>
        <taxon>Microbacteriaceae</taxon>
        <taxon>Mycetocola</taxon>
    </lineage>
</organism>
<dbReference type="InterPro" id="IPR058248">
    <property type="entry name" value="Lxx211020-like"/>
</dbReference>
<feature type="signal peptide" evidence="2">
    <location>
        <begin position="1"/>
        <end position="26"/>
    </location>
</feature>
<protein>
    <submittedName>
        <fullName evidence="3">Copper chaperone PCu(A)C</fullName>
    </submittedName>
</protein>
<feature type="chain" id="PRO_5039508391" evidence="2">
    <location>
        <begin position="27"/>
        <end position="187"/>
    </location>
</feature>
<proteinExistence type="predicted"/>
<feature type="region of interest" description="Disordered" evidence="1">
    <location>
        <begin position="28"/>
        <end position="48"/>
    </location>
</feature>
<evidence type="ECO:0000313" key="3">
    <source>
        <dbReference type="EMBL" id="RLP79231.1"/>
    </source>
</evidence>
<evidence type="ECO:0000313" key="4">
    <source>
        <dbReference type="Proteomes" id="UP000269438"/>
    </source>
</evidence>
<dbReference type="EMBL" id="RCUY01000015">
    <property type="protein sequence ID" value="RLP79231.1"/>
    <property type="molecule type" value="Genomic_DNA"/>
</dbReference>
<keyword evidence="4" id="KW-1185">Reference proteome</keyword>
<dbReference type="PROSITE" id="PS51257">
    <property type="entry name" value="PROKAR_LIPOPROTEIN"/>
    <property type="match status" value="1"/>
</dbReference>
<dbReference type="Proteomes" id="UP000269438">
    <property type="component" value="Unassembled WGS sequence"/>
</dbReference>
<dbReference type="InterPro" id="IPR036182">
    <property type="entry name" value="PCuAC_sf"/>
</dbReference>
<dbReference type="InterPro" id="IPR007410">
    <property type="entry name" value="LpqE-like"/>
</dbReference>
<accession>A0A3L7AI29</accession>
<reference evidence="3 4" key="1">
    <citation type="submission" date="2018-10" db="EMBL/GenBank/DDBJ databases">
        <authorList>
            <person name="Li J."/>
        </authorList>
    </citation>
    <scope>NUCLEOTIDE SEQUENCE [LARGE SCALE GENOMIC DNA]</scope>
    <source>
        <strain evidence="3 4">JCM 11654</strain>
    </source>
</reference>
<feature type="compositionally biased region" description="Low complexity" evidence="1">
    <location>
        <begin position="28"/>
        <end position="41"/>
    </location>
</feature>
<dbReference type="PANTHER" id="PTHR36302">
    <property type="entry name" value="BLR7088 PROTEIN"/>
    <property type="match status" value="1"/>
</dbReference>
<dbReference type="RefSeq" id="WP_121689405.1">
    <property type="nucleotide sequence ID" value="NZ_RCUY01000015.1"/>
</dbReference>
<dbReference type="SUPFAM" id="SSF110087">
    <property type="entry name" value="DR1885-like metal-binding protein"/>
    <property type="match status" value="1"/>
</dbReference>
<comment type="caution">
    <text evidence="3">The sequence shown here is derived from an EMBL/GenBank/DDBJ whole genome shotgun (WGS) entry which is preliminary data.</text>
</comment>
<dbReference type="AlphaFoldDB" id="A0A3L7AI29"/>
<keyword evidence="2" id="KW-0732">Signal</keyword>
<dbReference type="OrthoDB" id="9796962at2"/>